<reference evidence="7 8" key="1">
    <citation type="journal article" date="2014" name="Nat. Commun.">
        <title>Multiple recent horizontal transfers of a large genomic region in cheese making fungi.</title>
        <authorList>
            <person name="Cheeseman K."/>
            <person name="Ropars J."/>
            <person name="Renault P."/>
            <person name="Dupont J."/>
            <person name="Gouzy J."/>
            <person name="Branca A."/>
            <person name="Abraham A.L."/>
            <person name="Ceppi M."/>
            <person name="Conseiller E."/>
            <person name="Debuchy R."/>
            <person name="Malagnac F."/>
            <person name="Goarin A."/>
            <person name="Silar P."/>
            <person name="Lacoste S."/>
            <person name="Sallet E."/>
            <person name="Bensimon A."/>
            <person name="Giraud T."/>
            <person name="Brygoo Y."/>
        </authorList>
    </citation>
    <scope>NUCLEOTIDE SEQUENCE [LARGE SCALE GENOMIC DNA]</scope>
    <source>
        <strain evidence="8">FM 013</strain>
    </source>
</reference>
<dbReference type="GO" id="GO:0046872">
    <property type="term" value="F:metal ion binding"/>
    <property type="evidence" value="ECO:0007669"/>
    <property type="project" value="UniProtKB-KW"/>
</dbReference>
<comment type="pathway">
    <text evidence="6">Polyol metabolism; myo-inositol biosynthesis; myo-inositol from D-glucose 6-phosphate: step 2/2.</text>
</comment>
<feature type="binding site" evidence="5">
    <location>
        <position position="108"/>
    </location>
    <ligand>
        <name>Mg(2+)</name>
        <dbReference type="ChEBI" id="CHEBI:18420"/>
        <label>1</label>
        <note>catalytic</note>
    </ligand>
</feature>
<evidence type="ECO:0000256" key="4">
    <source>
        <dbReference type="ARBA" id="ARBA00022911"/>
    </source>
</evidence>
<dbReference type="GO" id="GO:0006021">
    <property type="term" value="P:inositol biosynthetic process"/>
    <property type="evidence" value="ECO:0007669"/>
    <property type="project" value="UniProtKB-UniPathway"/>
</dbReference>
<dbReference type="InterPro" id="IPR000760">
    <property type="entry name" value="Inositol_monophosphatase-like"/>
</dbReference>
<keyword evidence="4" id="KW-0672">Quinate metabolism</keyword>
<comment type="catalytic activity">
    <reaction evidence="6">
        <text>a myo-inositol phosphate + H2O = myo-inositol + phosphate</text>
        <dbReference type="Rhea" id="RHEA:24056"/>
        <dbReference type="ChEBI" id="CHEBI:15377"/>
        <dbReference type="ChEBI" id="CHEBI:17268"/>
        <dbReference type="ChEBI" id="CHEBI:43474"/>
        <dbReference type="ChEBI" id="CHEBI:84139"/>
        <dbReference type="EC" id="3.1.3.25"/>
    </reaction>
</comment>
<dbReference type="PANTHER" id="PTHR20854">
    <property type="entry name" value="INOSITOL MONOPHOSPHATASE"/>
    <property type="match status" value="1"/>
</dbReference>
<evidence type="ECO:0000256" key="2">
    <source>
        <dbReference type="ARBA" id="ARBA00022723"/>
    </source>
</evidence>
<name>A0A0G4NZS3_PENC3</name>
<dbReference type="AlphaFoldDB" id="A0A0G4NZS3"/>
<dbReference type="PRINTS" id="PR00377">
    <property type="entry name" value="IMPHPHTASES"/>
</dbReference>
<dbReference type="GO" id="GO:0046854">
    <property type="term" value="P:phosphatidylinositol phosphate biosynthetic process"/>
    <property type="evidence" value="ECO:0007669"/>
    <property type="project" value="InterPro"/>
</dbReference>
<dbReference type="InterPro" id="IPR033942">
    <property type="entry name" value="IMPase"/>
</dbReference>
<dbReference type="Gene3D" id="3.40.190.80">
    <property type="match status" value="1"/>
</dbReference>
<dbReference type="EC" id="3.1.3.25" evidence="6"/>
<evidence type="ECO:0000256" key="6">
    <source>
        <dbReference type="RuleBase" id="RU364068"/>
    </source>
</evidence>
<evidence type="ECO:0000256" key="3">
    <source>
        <dbReference type="ARBA" id="ARBA00022842"/>
    </source>
</evidence>
<feature type="binding site" evidence="5">
    <location>
        <position position="84"/>
    </location>
    <ligand>
        <name>Mg(2+)</name>
        <dbReference type="ChEBI" id="CHEBI:18420"/>
        <label>1</label>
        <note>catalytic</note>
    </ligand>
</feature>
<comment type="similarity">
    <text evidence="1 6">Belongs to the inositol monophosphatase superfamily.</text>
</comment>
<feature type="binding site" evidence="5">
    <location>
        <position position="109"/>
    </location>
    <ligand>
        <name>Mg(2+)</name>
        <dbReference type="ChEBI" id="CHEBI:18420"/>
        <label>1</label>
        <note>catalytic</note>
    </ligand>
</feature>
<feature type="binding site" evidence="5">
    <location>
        <position position="256"/>
    </location>
    <ligand>
        <name>Mg(2+)</name>
        <dbReference type="ChEBI" id="CHEBI:18420"/>
        <label>1</label>
        <note>catalytic</note>
    </ligand>
</feature>
<dbReference type="InterPro" id="IPR020550">
    <property type="entry name" value="Inositol_monophosphatase_CS"/>
</dbReference>
<evidence type="ECO:0000256" key="1">
    <source>
        <dbReference type="ARBA" id="ARBA00009759"/>
    </source>
</evidence>
<dbReference type="PROSITE" id="PS00630">
    <property type="entry name" value="IMP_2"/>
    <property type="match status" value="1"/>
</dbReference>
<sequence>MAVGPFSQDELDEIYAFSIDLGRKAGKMLMERVEQRISGANGSSNAFEEKENAVDIVTQTDEDVEVFIRSALETRYPSHKFLGEEAYAKGQSRDYLIDEQPTWCIDPLDGTVNYTHIFPMFCVSIGFIVEHKPIIGVIYAPFTDQLWSSCSGRGAWLNETRRLPLIHNPTPPMPANAPSQCIFSCEWGKDRRDIPDGNMQRKIESFVNMAAEVGSRNGRGGMVHGMRSLGSATLDLAYVAMGSFDIWWEGGCWEWDIAAGAAILLEAGGLMTTANPPDDVDTAPIEDVRLGSRLYLAIRPAGPSATETGRETQERTVREVWRRVRNLEYSRPGA</sequence>
<proteinExistence type="inferred from homology"/>
<organism evidence="7 8">
    <name type="scientific">Penicillium camemberti (strain FM 013)</name>
    <dbReference type="NCBI Taxonomy" id="1429867"/>
    <lineage>
        <taxon>Eukaryota</taxon>
        <taxon>Fungi</taxon>
        <taxon>Dikarya</taxon>
        <taxon>Ascomycota</taxon>
        <taxon>Pezizomycotina</taxon>
        <taxon>Eurotiomycetes</taxon>
        <taxon>Eurotiomycetidae</taxon>
        <taxon>Eurotiales</taxon>
        <taxon>Aspergillaceae</taxon>
        <taxon>Penicillium</taxon>
    </lineage>
</organism>
<dbReference type="FunFam" id="3.30.540.10:FF:000004">
    <property type="entry name" value="Inositol-1-monophosphatase"/>
    <property type="match status" value="1"/>
</dbReference>
<dbReference type="EMBL" id="HG793136">
    <property type="protein sequence ID" value="CRL19570.1"/>
    <property type="molecule type" value="Genomic_DNA"/>
</dbReference>
<keyword evidence="6" id="KW-0378">Hydrolase</keyword>
<dbReference type="CDD" id="cd01639">
    <property type="entry name" value="IMPase"/>
    <property type="match status" value="1"/>
</dbReference>
<keyword evidence="2 5" id="KW-0479">Metal-binding</keyword>
<dbReference type="UniPathway" id="UPA00823">
    <property type="reaction ID" value="UER00788"/>
</dbReference>
<dbReference type="PROSITE" id="PS00629">
    <property type="entry name" value="IMP_1"/>
    <property type="match status" value="1"/>
</dbReference>
<dbReference type="FunFam" id="3.40.190.80:FF:000019">
    <property type="entry name" value="Inositol-1-monophosphatase"/>
    <property type="match status" value="1"/>
</dbReference>
<dbReference type="SUPFAM" id="SSF56655">
    <property type="entry name" value="Carbohydrate phosphatase"/>
    <property type="match status" value="1"/>
</dbReference>
<dbReference type="Gene3D" id="3.30.540.10">
    <property type="entry name" value="Fructose-1,6-Bisphosphatase, subunit A, domain 1"/>
    <property type="match status" value="1"/>
</dbReference>
<feature type="binding site" evidence="5">
    <location>
        <position position="106"/>
    </location>
    <ligand>
        <name>Mg(2+)</name>
        <dbReference type="ChEBI" id="CHEBI:18420"/>
        <label>1</label>
        <note>catalytic</note>
    </ligand>
</feature>
<comment type="cofactor">
    <cofactor evidence="5 6">
        <name>Mg(2+)</name>
        <dbReference type="ChEBI" id="CHEBI:18420"/>
    </cofactor>
</comment>
<dbReference type="PANTHER" id="PTHR20854:SF39">
    <property type="entry name" value="PROTEIN QUTG"/>
    <property type="match status" value="1"/>
</dbReference>
<evidence type="ECO:0000256" key="5">
    <source>
        <dbReference type="PIRSR" id="PIRSR600760-2"/>
    </source>
</evidence>
<dbReference type="InterPro" id="IPR020583">
    <property type="entry name" value="Inositol_monoP_metal-BS"/>
</dbReference>
<evidence type="ECO:0000313" key="7">
    <source>
        <dbReference type="EMBL" id="CRL19570.1"/>
    </source>
</evidence>
<dbReference type="GO" id="GO:0007165">
    <property type="term" value="P:signal transduction"/>
    <property type="evidence" value="ECO:0007669"/>
    <property type="project" value="TreeGrafter"/>
</dbReference>
<gene>
    <name evidence="7" type="ORF">PCAMFM013_S003g000361</name>
</gene>
<evidence type="ECO:0000313" key="8">
    <source>
        <dbReference type="Proteomes" id="UP000053732"/>
    </source>
</evidence>
<keyword evidence="8" id="KW-1185">Reference proteome</keyword>
<dbReference type="STRING" id="1429867.A0A0G4NZS3"/>
<dbReference type="GO" id="GO:0008934">
    <property type="term" value="F:inositol monophosphate 1-phosphatase activity"/>
    <property type="evidence" value="ECO:0007669"/>
    <property type="project" value="InterPro"/>
</dbReference>
<keyword evidence="3 5" id="KW-0460">Magnesium</keyword>
<accession>A0A0G4NZS3</accession>
<dbReference type="Pfam" id="PF00459">
    <property type="entry name" value="Inositol_P"/>
    <property type="match status" value="1"/>
</dbReference>
<dbReference type="Proteomes" id="UP000053732">
    <property type="component" value="Unassembled WGS sequence"/>
</dbReference>
<protein>
    <recommendedName>
        <fullName evidence="6">Inositol-1-monophosphatase</fullName>
        <ecNumber evidence="6">3.1.3.25</ecNumber>
    </recommendedName>
</protein>